<feature type="domain" description="ABC transporter" evidence="8">
    <location>
        <begin position="333"/>
        <end position="567"/>
    </location>
</feature>
<evidence type="ECO:0000256" key="2">
    <source>
        <dbReference type="ARBA" id="ARBA00022692"/>
    </source>
</evidence>
<keyword evidence="4" id="KW-0067">ATP-binding</keyword>
<dbReference type="CDD" id="cd03228">
    <property type="entry name" value="ABCC_MRP_Like"/>
    <property type="match status" value="1"/>
</dbReference>
<dbReference type="InterPro" id="IPR017871">
    <property type="entry name" value="ABC_transporter-like_CS"/>
</dbReference>
<dbReference type="Pfam" id="PF00005">
    <property type="entry name" value="ABC_tran"/>
    <property type="match status" value="1"/>
</dbReference>
<dbReference type="PANTHER" id="PTHR24221">
    <property type="entry name" value="ATP-BINDING CASSETTE SUB-FAMILY B"/>
    <property type="match status" value="1"/>
</dbReference>
<dbReference type="InterPro" id="IPR039421">
    <property type="entry name" value="Type_1_exporter"/>
</dbReference>
<dbReference type="InterPro" id="IPR014216">
    <property type="entry name" value="ABC_transptr_CydD"/>
</dbReference>
<dbReference type="STRING" id="1293598.IV56_GL000620"/>
<dbReference type="SUPFAM" id="SSF90123">
    <property type="entry name" value="ABC transporter transmembrane region"/>
    <property type="match status" value="1"/>
</dbReference>
<evidence type="ECO:0000259" key="8">
    <source>
        <dbReference type="PROSITE" id="PS50893"/>
    </source>
</evidence>
<comment type="subcellular location">
    <subcellularLocation>
        <location evidence="1">Cell membrane</location>
        <topology evidence="1">Multi-pass membrane protein</topology>
    </subcellularLocation>
</comment>
<protein>
    <submittedName>
        <fullName evidence="10">Cytochrome bd biosynthesis ABC transporter ATPase permease</fullName>
    </submittedName>
</protein>
<comment type="caution">
    <text evidence="10">The sequence shown here is derived from an EMBL/GenBank/DDBJ whole genome shotgun (WGS) entry which is preliminary data.</text>
</comment>
<dbReference type="AlphaFoldDB" id="A0A0R2MTP7"/>
<dbReference type="Pfam" id="PF00664">
    <property type="entry name" value="ABC_membrane"/>
    <property type="match status" value="1"/>
</dbReference>
<dbReference type="EMBL" id="JQCE01000027">
    <property type="protein sequence ID" value="KRO16933.1"/>
    <property type="molecule type" value="Genomic_DNA"/>
</dbReference>
<evidence type="ECO:0000256" key="1">
    <source>
        <dbReference type="ARBA" id="ARBA00004651"/>
    </source>
</evidence>
<dbReference type="PATRIC" id="fig|1293598.4.peg.662"/>
<gene>
    <name evidence="10" type="ORF">IV56_GL000620</name>
</gene>
<dbReference type="Gene3D" id="3.40.50.300">
    <property type="entry name" value="P-loop containing nucleotide triphosphate hydrolases"/>
    <property type="match status" value="1"/>
</dbReference>
<dbReference type="InterPro" id="IPR003439">
    <property type="entry name" value="ABC_transporter-like_ATP-bd"/>
</dbReference>
<dbReference type="InterPro" id="IPR003593">
    <property type="entry name" value="AAA+_ATPase"/>
</dbReference>
<keyword evidence="11" id="KW-1185">Reference proteome</keyword>
<dbReference type="GO" id="GO:0042883">
    <property type="term" value="P:cysteine transport"/>
    <property type="evidence" value="ECO:0007669"/>
    <property type="project" value="InterPro"/>
</dbReference>
<dbReference type="PROSITE" id="PS50929">
    <property type="entry name" value="ABC_TM1F"/>
    <property type="match status" value="1"/>
</dbReference>
<dbReference type="PROSITE" id="PS50893">
    <property type="entry name" value="ABC_TRANSPORTER_2"/>
    <property type="match status" value="1"/>
</dbReference>
<organism evidence="10 11">
    <name type="scientific">Lacticaseibacillus saniviri JCM 17471 = DSM 24301</name>
    <dbReference type="NCBI Taxonomy" id="1293598"/>
    <lineage>
        <taxon>Bacteria</taxon>
        <taxon>Bacillati</taxon>
        <taxon>Bacillota</taxon>
        <taxon>Bacilli</taxon>
        <taxon>Lactobacillales</taxon>
        <taxon>Lactobacillaceae</taxon>
        <taxon>Lacticaseibacillus</taxon>
    </lineage>
</organism>
<evidence type="ECO:0000259" key="9">
    <source>
        <dbReference type="PROSITE" id="PS50929"/>
    </source>
</evidence>
<feature type="transmembrane region" description="Helical" evidence="7">
    <location>
        <begin position="236"/>
        <end position="261"/>
    </location>
</feature>
<dbReference type="GO" id="GO:0005886">
    <property type="term" value="C:plasma membrane"/>
    <property type="evidence" value="ECO:0007669"/>
    <property type="project" value="UniProtKB-SubCell"/>
</dbReference>
<dbReference type="RefSeq" id="WP_054777116.1">
    <property type="nucleotide sequence ID" value="NZ_BBBX01000008.1"/>
</dbReference>
<dbReference type="NCBIfam" id="TIGR02857">
    <property type="entry name" value="CydD"/>
    <property type="match status" value="1"/>
</dbReference>
<evidence type="ECO:0000256" key="3">
    <source>
        <dbReference type="ARBA" id="ARBA00022741"/>
    </source>
</evidence>
<dbReference type="PROSITE" id="PS00211">
    <property type="entry name" value="ABC_TRANSPORTER_1"/>
    <property type="match status" value="1"/>
</dbReference>
<name>A0A0R2MTP7_9LACO</name>
<dbReference type="GO" id="GO:0005524">
    <property type="term" value="F:ATP binding"/>
    <property type="evidence" value="ECO:0007669"/>
    <property type="project" value="UniProtKB-KW"/>
</dbReference>
<dbReference type="Proteomes" id="UP000050969">
    <property type="component" value="Unassembled WGS sequence"/>
</dbReference>
<dbReference type="GO" id="GO:0140359">
    <property type="term" value="F:ABC-type transporter activity"/>
    <property type="evidence" value="ECO:0007669"/>
    <property type="project" value="InterPro"/>
</dbReference>
<keyword evidence="6 7" id="KW-0472">Membrane</keyword>
<dbReference type="SUPFAM" id="SSF52540">
    <property type="entry name" value="P-loop containing nucleoside triphosphate hydrolases"/>
    <property type="match status" value="1"/>
</dbReference>
<evidence type="ECO:0000313" key="11">
    <source>
        <dbReference type="Proteomes" id="UP000050969"/>
    </source>
</evidence>
<keyword evidence="2 7" id="KW-0812">Transmembrane</keyword>
<feature type="transmembrane region" description="Helical" evidence="7">
    <location>
        <begin position="158"/>
        <end position="178"/>
    </location>
</feature>
<dbReference type="CDD" id="cd18584">
    <property type="entry name" value="ABC_6TM_AarD_CydD"/>
    <property type="match status" value="1"/>
</dbReference>
<evidence type="ECO:0000256" key="5">
    <source>
        <dbReference type="ARBA" id="ARBA00022989"/>
    </source>
</evidence>
<dbReference type="InterPro" id="IPR036640">
    <property type="entry name" value="ABC1_TM_sf"/>
</dbReference>
<dbReference type="GO" id="GO:0034040">
    <property type="term" value="F:ATPase-coupled lipid transmembrane transporter activity"/>
    <property type="evidence" value="ECO:0007669"/>
    <property type="project" value="TreeGrafter"/>
</dbReference>
<dbReference type="SMART" id="SM00382">
    <property type="entry name" value="AAA"/>
    <property type="match status" value="1"/>
</dbReference>
<evidence type="ECO:0000313" key="10">
    <source>
        <dbReference type="EMBL" id="KRO16933.1"/>
    </source>
</evidence>
<dbReference type="GO" id="GO:0016887">
    <property type="term" value="F:ATP hydrolysis activity"/>
    <property type="evidence" value="ECO:0007669"/>
    <property type="project" value="InterPro"/>
</dbReference>
<feature type="transmembrane region" description="Helical" evidence="7">
    <location>
        <begin position="131"/>
        <end position="152"/>
    </location>
</feature>
<dbReference type="OrthoDB" id="9806127at2"/>
<evidence type="ECO:0000256" key="4">
    <source>
        <dbReference type="ARBA" id="ARBA00022840"/>
    </source>
</evidence>
<dbReference type="PANTHER" id="PTHR24221:SF614">
    <property type="entry name" value="GLUTATHIONE_L-CYSTEINE TRANSPORT SYSTEM ATP-BINDING_PERMEASE PROTEIN CYDC"/>
    <property type="match status" value="1"/>
</dbReference>
<feature type="domain" description="ABC transmembrane type-1" evidence="9">
    <location>
        <begin position="22"/>
        <end position="299"/>
    </location>
</feature>
<dbReference type="InterPro" id="IPR027417">
    <property type="entry name" value="P-loop_NTPase"/>
</dbReference>
<feature type="transmembrane region" description="Helical" evidence="7">
    <location>
        <begin position="48"/>
        <end position="66"/>
    </location>
</feature>
<dbReference type="Gene3D" id="1.20.1560.10">
    <property type="entry name" value="ABC transporter type 1, transmembrane domain"/>
    <property type="match status" value="1"/>
</dbReference>
<evidence type="ECO:0000256" key="7">
    <source>
        <dbReference type="SAM" id="Phobius"/>
    </source>
</evidence>
<dbReference type="InterPro" id="IPR011527">
    <property type="entry name" value="ABC1_TM_dom"/>
</dbReference>
<reference evidence="10 11" key="1">
    <citation type="journal article" date="2015" name="Genome Announc.">
        <title>Expanding the biotechnology potential of lactobacilli through comparative genomics of 213 strains and associated genera.</title>
        <authorList>
            <person name="Sun Z."/>
            <person name="Harris H.M."/>
            <person name="McCann A."/>
            <person name="Guo C."/>
            <person name="Argimon S."/>
            <person name="Zhang W."/>
            <person name="Yang X."/>
            <person name="Jeffery I.B."/>
            <person name="Cooney J.C."/>
            <person name="Kagawa T.F."/>
            <person name="Liu W."/>
            <person name="Song Y."/>
            <person name="Salvetti E."/>
            <person name="Wrobel A."/>
            <person name="Rasinkangas P."/>
            <person name="Parkhill J."/>
            <person name="Rea M.C."/>
            <person name="O'Sullivan O."/>
            <person name="Ritari J."/>
            <person name="Douillard F.P."/>
            <person name="Paul Ross R."/>
            <person name="Yang R."/>
            <person name="Briner A.E."/>
            <person name="Felis G.E."/>
            <person name="de Vos W.M."/>
            <person name="Barrangou R."/>
            <person name="Klaenhammer T.R."/>
            <person name="Caufield P.W."/>
            <person name="Cui Y."/>
            <person name="Zhang H."/>
            <person name="O'Toole P.W."/>
        </authorList>
    </citation>
    <scope>NUCLEOTIDE SEQUENCE [LARGE SCALE GENOMIC DNA]</scope>
    <source>
        <strain evidence="10 11">DSM 24301</strain>
    </source>
</reference>
<sequence length="573" mass="63227">MLDKQLFRLSGIRQVMMMLAGLTLLQAFVVLGQGYFLAIAITNSWQRQPFSAIVSPLIAFIICYALRQLLNWSKETLADHFAANQSQALQQQLLERLYLLGPRAVAQSGTGKMVTLALDGIPETKNYLQLILIKALNLSIIPWVLVVFVLFLNLRAGIILILMFPIIILFMVILGLAAKTTAETQYAGFEQMSNHFIDSLRGLRTLQLVGKSRQYAKNVFAVSETYRKQTMAVLRIANLSSFALDFFTTLSIAVVAVFLGLDLLNGKILLLPAMATLILAPEYFTPLREFGSDYHATLDGKNAMNAVFEVLDQSVNQAQEALTLPEWQADSDLTLTDVNLAYNEQAGLSVDHIDLHGYQKVAIVGPSGAGKSTLLSLIGGFLAPQSGTIDVLGHTLPHLGQPAWQQQVSYIPQHPYIFAASVGDNIRFYQPNADDAAVQAAVNAAGLTSWLATLPDGLQTRIGEGGRGISGGQAQRIALARTLLDSQRRVWLFDEPTAHLDIETEAELKQTMVPLFDQHLVIFATHRLHWLNQMDWVIVVADGRVTMQGKPAELAQDPEYQQLMTKLRGDFDV</sequence>
<evidence type="ECO:0000256" key="6">
    <source>
        <dbReference type="ARBA" id="ARBA00023136"/>
    </source>
</evidence>
<accession>A0A0R2MTP7</accession>
<keyword evidence="5 7" id="KW-1133">Transmembrane helix</keyword>
<keyword evidence="3" id="KW-0547">Nucleotide-binding</keyword>
<proteinExistence type="predicted"/>